<keyword evidence="1" id="KW-1133">Transmembrane helix</keyword>
<evidence type="ECO:0000256" key="1">
    <source>
        <dbReference type="SAM" id="Phobius"/>
    </source>
</evidence>
<dbReference type="EMBL" id="LS398110">
    <property type="protein sequence ID" value="SPP92347.1"/>
    <property type="molecule type" value="Genomic_DNA"/>
</dbReference>
<accession>A0A2U3PT70</accession>
<evidence type="ECO:0000313" key="2">
    <source>
        <dbReference type="EMBL" id="SPP92347.1"/>
    </source>
</evidence>
<dbReference type="Proteomes" id="UP000246085">
    <property type="component" value="Chromosome BRAD3257"/>
</dbReference>
<keyword evidence="1" id="KW-0472">Membrane</keyword>
<reference evidence="2 3" key="1">
    <citation type="submission" date="2018-03" db="EMBL/GenBank/DDBJ databases">
        <authorList>
            <person name="Gully D."/>
        </authorList>
    </citation>
    <scope>NUCLEOTIDE SEQUENCE [LARGE SCALE GENOMIC DNA]</scope>
    <source>
        <strain evidence="2">ORS3257</strain>
    </source>
</reference>
<feature type="transmembrane region" description="Helical" evidence="1">
    <location>
        <begin position="44"/>
        <end position="64"/>
    </location>
</feature>
<organism evidence="2 3">
    <name type="scientific">Bradyrhizobium vignae</name>
    <dbReference type="NCBI Taxonomy" id="1549949"/>
    <lineage>
        <taxon>Bacteria</taxon>
        <taxon>Pseudomonadati</taxon>
        <taxon>Pseudomonadota</taxon>
        <taxon>Alphaproteobacteria</taxon>
        <taxon>Hyphomicrobiales</taxon>
        <taxon>Nitrobacteraceae</taxon>
        <taxon>Bradyrhizobium</taxon>
    </lineage>
</organism>
<evidence type="ECO:0000313" key="3">
    <source>
        <dbReference type="Proteomes" id="UP000246085"/>
    </source>
</evidence>
<dbReference type="AlphaFoldDB" id="A0A2U3PT70"/>
<keyword evidence="1" id="KW-0812">Transmembrane</keyword>
<name>A0A2U3PT70_9BRAD</name>
<sequence>MVTAKQFGGTGEMLTNYEPVAAYLKRIGRGQGTRTMADRGALKFVGFIFATATLAVMLVAGMVVKGYADGAYTLEASTVEAP</sequence>
<dbReference type="KEGG" id="bvz:BRAD3257_1210"/>
<gene>
    <name evidence="2" type="ORF">BRAD3257_1210</name>
</gene>
<proteinExistence type="predicted"/>
<protein>
    <submittedName>
        <fullName evidence="2">Uncharacterized protein</fullName>
    </submittedName>
</protein>